<name>A0AA35YIM5_LACSI</name>
<protein>
    <submittedName>
        <fullName evidence="1">Uncharacterized protein</fullName>
    </submittedName>
</protein>
<sequence length="246" mass="27362">MSLPLMYAVHSSVTHECLEQISTKYHLVDKYRVVLLGPTMVIDHLPTSKVGFYLYYFEKPDRTLHLSQDIDKISRLNVMMKNFPKAMLGQASMSPYWLRMGVVPSFLVRGLAHDLGSDDYNLPIIDDSFDGSRSEGINSQNQKEDEEESESLVIVHDSYDDDIGEQTPNVTTILVTVFGSDDEGEGGLRPMVRCKRGRDSIAFAALVAVMSGGEGSSGRIVKRSRSLDPVTFCSFVDSLGVHWSST</sequence>
<proteinExistence type="predicted"/>
<dbReference type="AlphaFoldDB" id="A0AA35YIM5"/>
<gene>
    <name evidence="1" type="ORF">LSALG_LOCUS14678</name>
</gene>
<accession>A0AA35YIM5</accession>
<evidence type="ECO:0000313" key="2">
    <source>
        <dbReference type="Proteomes" id="UP001177003"/>
    </source>
</evidence>
<evidence type="ECO:0000313" key="1">
    <source>
        <dbReference type="EMBL" id="CAI9274609.1"/>
    </source>
</evidence>
<dbReference type="EMBL" id="OX465079">
    <property type="protein sequence ID" value="CAI9274609.1"/>
    <property type="molecule type" value="Genomic_DNA"/>
</dbReference>
<keyword evidence="2" id="KW-1185">Reference proteome</keyword>
<organism evidence="1 2">
    <name type="scientific">Lactuca saligna</name>
    <name type="common">Willowleaf lettuce</name>
    <dbReference type="NCBI Taxonomy" id="75948"/>
    <lineage>
        <taxon>Eukaryota</taxon>
        <taxon>Viridiplantae</taxon>
        <taxon>Streptophyta</taxon>
        <taxon>Embryophyta</taxon>
        <taxon>Tracheophyta</taxon>
        <taxon>Spermatophyta</taxon>
        <taxon>Magnoliopsida</taxon>
        <taxon>eudicotyledons</taxon>
        <taxon>Gunneridae</taxon>
        <taxon>Pentapetalae</taxon>
        <taxon>asterids</taxon>
        <taxon>campanulids</taxon>
        <taxon>Asterales</taxon>
        <taxon>Asteraceae</taxon>
        <taxon>Cichorioideae</taxon>
        <taxon>Cichorieae</taxon>
        <taxon>Lactucinae</taxon>
        <taxon>Lactuca</taxon>
    </lineage>
</organism>
<dbReference type="Proteomes" id="UP001177003">
    <property type="component" value="Chromosome 3"/>
</dbReference>
<reference evidence="1" key="1">
    <citation type="submission" date="2023-04" db="EMBL/GenBank/DDBJ databases">
        <authorList>
            <person name="Vijverberg K."/>
            <person name="Xiong W."/>
            <person name="Schranz E."/>
        </authorList>
    </citation>
    <scope>NUCLEOTIDE SEQUENCE</scope>
</reference>